<dbReference type="EMBL" id="CAJVPZ010016578">
    <property type="protein sequence ID" value="CAG8674536.1"/>
    <property type="molecule type" value="Genomic_DNA"/>
</dbReference>
<sequence>MIEHSIRGKATSIALRNGLMDGELLSSDGKSLRTITNATRMAMNPNADGDIFTIQELLTAA</sequence>
<evidence type="ECO:0000313" key="2">
    <source>
        <dbReference type="Proteomes" id="UP000789396"/>
    </source>
</evidence>
<name>A0A9N9EHN9_9GLOM</name>
<gene>
    <name evidence="1" type="ORF">RFULGI_LOCUS9368</name>
</gene>
<dbReference type="Proteomes" id="UP000789396">
    <property type="component" value="Unassembled WGS sequence"/>
</dbReference>
<proteinExistence type="predicted"/>
<evidence type="ECO:0000313" key="1">
    <source>
        <dbReference type="EMBL" id="CAG8674536.1"/>
    </source>
</evidence>
<reference evidence="1" key="1">
    <citation type="submission" date="2021-06" db="EMBL/GenBank/DDBJ databases">
        <authorList>
            <person name="Kallberg Y."/>
            <person name="Tangrot J."/>
            <person name="Rosling A."/>
        </authorList>
    </citation>
    <scope>NUCLEOTIDE SEQUENCE</scope>
    <source>
        <strain evidence="1">IN212</strain>
    </source>
</reference>
<feature type="non-terminal residue" evidence="1">
    <location>
        <position position="61"/>
    </location>
</feature>
<organism evidence="1 2">
    <name type="scientific">Racocetra fulgida</name>
    <dbReference type="NCBI Taxonomy" id="60492"/>
    <lineage>
        <taxon>Eukaryota</taxon>
        <taxon>Fungi</taxon>
        <taxon>Fungi incertae sedis</taxon>
        <taxon>Mucoromycota</taxon>
        <taxon>Glomeromycotina</taxon>
        <taxon>Glomeromycetes</taxon>
        <taxon>Diversisporales</taxon>
        <taxon>Gigasporaceae</taxon>
        <taxon>Racocetra</taxon>
    </lineage>
</organism>
<comment type="caution">
    <text evidence="1">The sequence shown here is derived from an EMBL/GenBank/DDBJ whole genome shotgun (WGS) entry which is preliminary data.</text>
</comment>
<dbReference type="OrthoDB" id="494673at2759"/>
<protein>
    <submittedName>
        <fullName evidence="1">9378_t:CDS:1</fullName>
    </submittedName>
</protein>
<dbReference type="AlphaFoldDB" id="A0A9N9EHN9"/>
<keyword evidence="2" id="KW-1185">Reference proteome</keyword>
<accession>A0A9N9EHN9</accession>